<keyword evidence="6" id="KW-0560">Oxidoreductase</keyword>
<evidence type="ECO:0000256" key="9">
    <source>
        <dbReference type="SAM" id="MobiDB-lite"/>
    </source>
</evidence>
<feature type="compositionally biased region" description="Basic and acidic residues" evidence="9">
    <location>
        <begin position="157"/>
        <end position="173"/>
    </location>
</feature>
<evidence type="ECO:0000256" key="8">
    <source>
        <dbReference type="ARBA" id="ARBA00040273"/>
    </source>
</evidence>
<evidence type="ECO:0000256" key="7">
    <source>
        <dbReference type="ARBA" id="ARBA00038964"/>
    </source>
</evidence>
<gene>
    <name evidence="11" type="ORF">ACEWY4_020339</name>
</gene>
<dbReference type="GO" id="GO:0004473">
    <property type="term" value="F:malate dehydrogenase (decarboxylating) (NADP+) activity"/>
    <property type="evidence" value="ECO:0007669"/>
    <property type="project" value="UniProtKB-EC"/>
</dbReference>
<comment type="subcellular location">
    <subcellularLocation>
        <location evidence="2">Cytoplasm</location>
    </subcellularLocation>
</comment>
<evidence type="ECO:0000313" key="12">
    <source>
        <dbReference type="Proteomes" id="UP001591681"/>
    </source>
</evidence>
<dbReference type="EMBL" id="JBHFQA010000017">
    <property type="protein sequence ID" value="KAL2084821.1"/>
    <property type="molecule type" value="Genomic_DNA"/>
</dbReference>
<dbReference type="InterPro" id="IPR046346">
    <property type="entry name" value="Aminoacid_DH-like_N_sf"/>
</dbReference>
<feature type="compositionally biased region" description="Low complexity" evidence="9">
    <location>
        <begin position="243"/>
        <end position="255"/>
    </location>
</feature>
<evidence type="ECO:0000256" key="5">
    <source>
        <dbReference type="ARBA" id="ARBA00022857"/>
    </source>
</evidence>
<protein>
    <recommendedName>
        <fullName evidence="8">NADP-dependent malic enzyme</fullName>
        <ecNumber evidence="7">1.1.1.40</ecNumber>
    </recommendedName>
</protein>
<feature type="region of interest" description="Disordered" evidence="9">
    <location>
        <begin position="409"/>
        <end position="430"/>
    </location>
</feature>
<name>A0ABD1JCB6_9TELE</name>
<accession>A0ABD1JCB6</accession>
<proteinExistence type="predicted"/>
<dbReference type="PRINTS" id="PR00072">
    <property type="entry name" value="MALOXRDTASE"/>
</dbReference>
<keyword evidence="5" id="KW-0521">NADP</keyword>
<organism evidence="11 12">
    <name type="scientific">Coilia grayii</name>
    <name type="common">Gray's grenadier anchovy</name>
    <dbReference type="NCBI Taxonomy" id="363190"/>
    <lineage>
        <taxon>Eukaryota</taxon>
        <taxon>Metazoa</taxon>
        <taxon>Chordata</taxon>
        <taxon>Craniata</taxon>
        <taxon>Vertebrata</taxon>
        <taxon>Euteleostomi</taxon>
        <taxon>Actinopterygii</taxon>
        <taxon>Neopterygii</taxon>
        <taxon>Teleostei</taxon>
        <taxon>Clupei</taxon>
        <taxon>Clupeiformes</taxon>
        <taxon>Clupeoidei</taxon>
        <taxon>Engraulidae</taxon>
        <taxon>Coilinae</taxon>
        <taxon>Coilia</taxon>
    </lineage>
</organism>
<evidence type="ECO:0000256" key="6">
    <source>
        <dbReference type="ARBA" id="ARBA00023002"/>
    </source>
</evidence>
<dbReference type="PANTHER" id="PTHR23406:SF17">
    <property type="entry name" value="NADP-DEPENDENT MALIC ENZYME"/>
    <property type="match status" value="1"/>
</dbReference>
<evidence type="ECO:0000256" key="3">
    <source>
        <dbReference type="ARBA" id="ARBA00011881"/>
    </source>
</evidence>
<feature type="compositionally biased region" description="Low complexity" evidence="9">
    <location>
        <begin position="184"/>
        <end position="196"/>
    </location>
</feature>
<keyword evidence="4" id="KW-0963">Cytoplasm</keyword>
<dbReference type="GO" id="GO:0005737">
    <property type="term" value="C:cytoplasm"/>
    <property type="evidence" value="ECO:0007669"/>
    <property type="project" value="UniProtKB-SubCell"/>
</dbReference>
<comment type="caution">
    <text evidence="11">The sequence shown here is derived from an EMBL/GenBank/DDBJ whole genome shotgun (WGS) entry which is preliminary data.</text>
</comment>
<evidence type="ECO:0000256" key="1">
    <source>
        <dbReference type="ARBA" id="ARBA00001946"/>
    </source>
</evidence>
<feature type="region of interest" description="Disordered" evidence="9">
    <location>
        <begin position="139"/>
        <end position="296"/>
    </location>
</feature>
<dbReference type="SUPFAM" id="SSF53223">
    <property type="entry name" value="Aminoacid dehydrogenase-like, N-terminal domain"/>
    <property type="match status" value="1"/>
</dbReference>
<sequence length="430" mass="46829">MCMSGLQSECRTSFKSEIQELKAKAKEAVSVTERWGGVWEGSHITWTECWVWTGRWAEVSRFALSQTHEPPQGPCGRDRRLPSPVIHQESVKWAPGTAHKTDLADTERFWGQCVLALARLLMALAGVVLNKQAVVVPPHPREHEQGHSNTTVAERGGGVERREERRGEERRGEGNTVIGLRLLSWPSPSSSSSSSSLMTSTQECKWASAHLDPSLPPSGAHLHPSLPPSGAHLHPSLPPSGAHLHPSLPPSALSPHNPPPTPKRLYPSTPTLPTPKKTQSQHPHPTNPPEDPIPASSWEHTLTLTLTSVPDIWPGPQGAVGSCLGLFITIHDRTHLSTLLQSWPEKDIRAVVVTDGERILGLGDLGCYGMGIPVGKLALYTACGGMPPQQCLPVMLDVGTDNEETLREDREKQQSAKTTQHFPPELSLSI</sequence>
<dbReference type="SMART" id="SM01274">
    <property type="entry name" value="malic"/>
    <property type="match status" value="1"/>
</dbReference>
<dbReference type="Gene3D" id="3.40.50.10380">
    <property type="entry name" value="Malic enzyme, N-terminal domain"/>
    <property type="match status" value="1"/>
</dbReference>
<dbReference type="PANTHER" id="PTHR23406">
    <property type="entry name" value="MALIC ENZYME-RELATED"/>
    <property type="match status" value="1"/>
</dbReference>
<dbReference type="Pfam" id="PF00390">
    <property type="entry name" value="malic"/>
    <property type="match status" value="1"/>
</dbReference>
<dbReference type="InterPro" id="IPR037062">
    <property type="entry name" value="Malic_N_dom_sf"/>
</dbReference>
<feature type="domain" description="Malic enzyme N-terminal" evidence="10">
    <location>
        <begin position="193"/>
        <end position="429"/>
    </location>
</feature>
<dbReference type="AlphaFoldDB" id="A0ABD1JCB6"/>
<comment type="subunit">
    <text evidence="3">Homotetramer.</text>
</comment>
<dbReference type="InterPro" id="IPR001891">
    <property type="entry name" value="Malic_OxRdtase"/>
</dbReference>
<keyword evidence="12" id="KW-1185">Reference proteome</keyword>
<comment type="cofactor">
    <cofactor evidence="1">
        <name>Mg(2+)</name>
        <dbReference type="ChEBI" id="CHEBI:18420"/>
    </cofactor>
</comment>
<reference evidence="11 12" key="1">
    <citation type="submission" date="2024-09" db="EMBL/GenBank/DDBJ databases">
        <title>A chromosome-level genome assembly of Gray's grenadier anchovy, Coilia grayii.</title>
        <authorList>
            <person name="Fu Z."/>
        </authorList>
    </citation>
    <scope>NUCLEOTIDE SEQUENCE [LARGE SCALE GENOMIC DNA]</scope>
    <source>
        <strain evidence="11">G4</strain>
        <tissue evidence="11">Muscle</tissue>
    </source>
</reference>
<feature type="compositionally biased region" description="Low complexity" evidence="9">
    <location>
        <begin position="267"/>
        <end position="281"/>
    </location>
</feature>
<evidence type="ECO:0000256" key="2">
    <source>
        <dbReference type="ARBA" id="ARBA00004496"/>
    </source>
</evidence>
<evidence type="ECO:0000313" key="11">
    <source>
        <dbReference type="EMBL" id="KAL2084821.1"/>
    </source>
</evidence>
<evidence type="ECO:0000259" key="10">
    <source>
        <dbReference type="SMART" id="SM01274"/>
    </source>
</evidence>
<dbReference type="InterPro" id="IPR012301">
    <property type="entry name" value="Malic_N_dom"/>
</dbReference>
<evidence type="ECO:0000256" key="4">
    <source>
        <dbReference type="ARBA" id="ARBA00022490"/>
    </source>
</evidence>
<dbReference type="Proteomes" id="UP001591681">
    <property type="component" value="Unassembled WGS sequence"/>
</dbReference>
<dbReference type="EC" id="1.1.1.40" evidence="7"/>